<accession>A0A375B8X5</accession>
<dbReference type="Proteomes" id="UP000257016">
    <property type="component" value="Unassembled WGS sequence"/>
</dbReference>
<evidence type="ECO:0000313" key="2">
    <source>
        <dbReference type="EMBL" id="SOY40116.1"/>
    </source>
</evidence>
<dbReference type="EMBL" id="OFSN01000001">
    <property type="protein sequence ID" value="SOY40116.1"/>
    <property type="molecule type" value="Genomic_DNA"/>
</dbReference>
<protein>
    <submittedName>
        <fullName evidence="2">Uncharacterized protein</fullName>
    </submittedName>
</protein>
<dbReference type="AlphaFoldDB" id="A0A375B8X5"/>
<reference evidence="2" key="1">
    <citation type="submission" date="2018-01" db="EMBL/GenBank/DDBJ databases">
        <authorList>
            <person name="Clerissi C."/>
        </authorList>
    </citation>
    <scope>NUCLEOTIDE SEQUENCE</scope>
    <source>
        <strain evidence="2">Cupriavidus taiwanensis LMG 19430</strain>
    </source>
</reference>
<proteinExistence type="predicted"/>
<name>A0A375B8X5_9BURK</name>
<evidence type="ECO:0000256" key="1">
    <source>
        <dbReference type="SAM" id="MobiDB-lite"/>
    </source>
</evidence>
<organism evidence="2">
    <name type="scientific">Cupriavidus taiwanensis</name>
    <dbReference type="NCBI Taxonomy" id="164546"/>
    <lineage>
        <taxon>Bacteria</taxon>
        <taxon>Pseudomonadati</taxon>
        <taxon>Pseudomonadota</taxon>
        <taxon>Betaproteobacteria</taxon>
        <taxon>Burkholderiales</taxon>
        <taxon>Burkholderiaceae</taxon>
        <taxon>Cupriavidus</taxon>
    </lineage>
</organism>
<gene>
    <name evidence="2" type="ORF">CBM2586_A10081</name>
</gene>
<feature type="compositionally biased region" description="Basic residues" evidence="1">
    <location>
        <begin position="77"/>
        <end position="89"/>
    </location>
</feature>
<feature type="region of interest" description="Disordered" evidence="1">
    <location>
        <begin position="60"/>
        <end position="93"/>
    </location>
</feature>
<sequence length="183" mass="19764">MFGIGQRHCLRQRAARIRVRIAHHMLDPHRPAGGVDGVEQDLGAGQVVARQVGLRAVAVDQMPDHHRTRRLGQLSQRRQRQRHAGRGKHPAPAGMCRRVTAQRWVRRGRVRSAGTGHGWHGDGSHAGAVARSVPGTHDANVTCAGSLAAAVSLGSRPRLTAVKLRAPARSYDDVSHTHSPAPP</sequence>
<comment type="caution">
    <text evidence="2">The sequence shown here is derived from an EMBL/GenBank/DDBJ whole genome shotgun (WGS) entry which is preliminary data.</text>
</comment>